<feature type="domain" description="Capsule synthesis protein CapA" evidence="3">
    <location>
        <begin position="148"/>
        <end position="387"/>
    </location>
</feature>
<dbReference type="EMBL" id="QJVJ01000002">
    <property type="protein sequence ID" value="PYI56302.1"/>
    <property type="molecule type" value="Genomic_DNA"/>
</dbReference>
<proteinExistence type="inferred from homology"/>
<dbReference type="PANTHER" id="PTHR33393:SF13">
    <property type="entry name" value="PGA BIOSYNTHESIS PROTEIN CAPA"/>
    <property type="match status" value="1"/>
</dbReference>
<dbReference type="InterPro" id="IPR052169">
    <property type="entry name" value="CW_Biosynth-Accessory"/>
</dbReference>
<dbReference type="SUPFAM" id="SSF56300">
    <property type="entry name" value="Metallo-dependent phosphatases"/>
    <property type="match status" value="1"/>
</dbReference>
<dbReference type="InterPro" id="IPR029052">
    <property type="entry name" value="Metallo-depent_PP-like"/>
</dbReference>
<comment type="caution">
    <text evidence="4">The sequence shown here is derived from an EMBL/GenBank/DDBJ whole genome shotgun (WGS) entry which is preliminary data.</text>
</comment>
<evidence type="ECO:0000313" key="4">
    <source>
        <dbReference type="EMBL" id="PYI56302.1"/>
    </source>
</evidence>
<accession>A0A2V5KBH5</accession>
<organism evidence="4 5">
    <name type="scientific">Paenibacillus flagellatus</name>
    <dbReference type="NCBI Taxonomy" id="2211139"/>
    <lineage>
        <taxon>Bacteria</taxon>
        <taxon>Bacillati</taxon>
        <taxon>Bacillota</taxon>
        <taxon>Bacilli</taxon>
        <taxon>Bacillales</taxon>
        <taxon>Paenibacillaceae</taxon>
        <taxon>Paenibacillus</taxon>
    </lineage>
</organism>
<evidence type="ECO:0000313" key="5">
    <source>
        <dbReference type="Proteomes" id="UP000247476"/>
    </source>
</evidence>
<sequence length="457" mass="48788">MEQSSRTEKFQRKRSQARRKNRRRLTTSALVIAFFALASVLWLTYRGPDTGRSASPSTPPTDARPDPTGAADTPKPAANKPGGAPSDSANAGKTPSDSTGGKTPSGDAGGGKTGGSVPNDGKNGSGGTAAPPSTPNPGGDGGDPNRVSLTFVGDVIFAQNVEAALKANGFDYPYKQVRSYLENADVTIANLETPVTERGEAADKEYAYRSSPKALPAFKEAGFDIVNLANNHILDYGTTGLLDTFDHLDKAGIRWFGAGRNAELAFKPVIVEKKGMKIAFLGFSKVVPTQDWKAGKSRPGVADTYALPVPLEAIRNAKKQADLVVVVAHWGVERQDTPEKYQKDYARQYIDAGADLVVGGHPHVLQGFDHYNGKWIAYSLGNFIFTMNENPKTWETVILQASCSKTDGCSLKAVPVLTKLANPEPMGEEAASKLFARLTDISYGTEIGKDGTIRAKP</sequence>
<feature type="compositionally biased region" description="Polar residues" evidence="2">
    <location>
        <begin position="87"/>
        <end position="102"/>
    </location>
</feature>
<dbReference type="OrthoDB" id="9810906at2"/>
<evidence type="ECO:0000256" key="2">
    <source>
        <dbReference type="SAM" id="MobiDB-lite"/>
    </source>
</evidence>
<reference evidence="4 5" key="1">
    <citation type="submission" date="2018-05" db="EMBL/GenBank/DDBJ databases">
        <title>Paenibacillus flagellatus sp. nov., isolated from selenium mineral soil.</title>
        <authorList>
            <person name="Dai X."/>
        </authorList>
    </citation>
    <scope>NUCLEOTIDE SEQUENCE [LARGE SCALE GENOMIC DNA]</scope>
    <source>
        <strain evidence="4 5">DXL2</strain>
    </source>
</reference>
<evidence type="ECO:0000259" key="3">
    <source>
        <dbReference type="SMART" id="SM00854"/>
    </source>
</evidence>
<dbReference type="SMART" id="SM00854">
    <property type="entry name" value="PGA_cap"/>
    <property type="match status" value="1"/>
</dbReference>
<feature type="compositionally biased region" description="Basic residues" evidence="2">
    <location>
        <begin position="11"/>
        <end position="23"/>
    </location>
</feature>
<dbReference type="Gene3D" id="3.60.21.10">
    <property type="match status" value="1"/>
</dbReference>
<protein>
    <recommendedName>
        <fullName evidence="3">Capsule synthesis protein CapA domain-containing protein</fullName>
    </recommendedName>
</protein>
<dbReference type="InterPro" id="IPR019079">
    <property type="entry name" value="Capsule_synth_CapA"/>
</dbReference>
<name>A0A2V5KBH5_9BACL</name>
<dbReference type="CDD" id="cd07381">
    <property type="entry name" value="MPP_CapA"/>
    <property type="match status" value="1"/>
</dbReference>
<feature type="region of interest" description="Disordered" evidence="2">
    <location>
        <begin position="1"/>
        <end position="23"/>
    </location>
</feature>
<feature type="compositionally biased region" description="Basic and acidic residues" evidence="2">
    <location>
        <begin position="1"/>
        <end position="10"/>
    </location>
</feature>
<dbReference type="PANTHER" id="PTHR33393">
    <property type="entry name" value="POLYGLUTAMINE SYNTHESIS ACCESSORY PROTEIN RV0574C-RELATED"/>
    <property type="match status" value="1"/>
</dbReference>
<keyword evidence="5" id="KW-1185">Reference proteome</keyword>
<dbReference type="AlphaFoldDB" id="A0A2V5KBH5"/>
<evidence type="ECO:0000256" key="1">
    <source>
        <dbReference type="ARBA" id="ARBA00005662"/>
    </source>
</evidence>
<dbReference type="RefSeq" id="WP_110838830.1">
    <property type="nucleotide sequence ID" value="NZ_QJVJ01000002.1"/>
</dbReference>
<feature type="region of interest" description="Disordered" evidence="2">
    <location>
        <begin position="49"/>
        <end position="146"/>
    </location>
</feature>
<dbReference type="Proteomes" id="UP000247476">
    <property type="component" value="Unassembled WGS sequence"/>
</dbReference>
<comment type="similarity">
    <text evidence="1">Belongs to the CapA family.</text>
</comment>
<dbReference type="Pfam" id="PF09587">
    <property type="entry name" value="PGA_cap"/>
    <property type="match status" value="1"/>
</dbReference>
<gene>
    <name evidence="4" type="ORF">DLM86_04780</name>
</gene>
<feature type="compositionally biased region" description="Low complexity" evidence="2">
    <location>
        <begin position="74"/>
        <end position="85"/>
    </location>
</feature>